<evidence type="ECO:0000256" key="10">
    <source>
        <dbReference type="ARBA" id="ARBA00023128"/>
    </source>
</evidence>
<evidence type="ECO:0000256" key="3">
    <source>
        <dbReference type="ARBA" id="ARBA00008444"/>
    </source>
</evidence>
<evidence type="ECO:0000313" key="15">
    <source>
        <dbReference type="RefSeq" id="XP_024938559.1"/>
    </source>
</evidence>
<evidence type="ECO:0000256" key="9">
    <source>
        <dbReference type="ARBA" id="ARBA00023010"/>
    </source>
</evidence>
<dbReference type="RefSeq" id="XP_015590077.1">
    <property type="nucleotide sequence ID" value="XM_015734591.2"/>
</dbReference>
<comment type="subcellular location">
    <subcellularLocation>
        <location evidence="2">Mitochondrion inner membrane</location>
        <topology evidence="2">Multi-pass membrane protein</topology>
    </subcellularLocation>
</comment>
<gene>
    <name evidence="13 14 15 16 17" type="primary">LOC107265283</name>
</gene>
<evidence type="ECO:0000256" key="4">
    <source>
        <dbReference type="ARBA" id="ARBA00022448"/>
    </source>
</evidence>
<evidence type="ECO:0000256" key="6">
    <source>
        <dbReference type="ARBA" id="ARBA00022792"/>
    </source>
</evidence>
<keyword evidence="5" id="KW-0812">Transmembrane</keyword>
<evidence type="ECO:0000256" key="1">
    <source>
        <dbReference type="ARBA" id="ARBA00002959"/>
    </source>
</evidence>
<evidence type="ECO:0000256" key="2">
    <source>
        <dbReference type="ARBA" id="ARBA00004448"/>
    </source>
</evidence>
<evidence type="ECO:0000256" key="11">
    <source>
        <dbReference type="ARBA" id="ARBA00023136"/>
    </source>
</evidence>
<evidence type="ECO:0000256" key="5">
    <source>
        <dbReference type="ARBA" id="ARBA00022692"/>
    </source>
</evidence>
<dbReference type="KEGG" id="ccin:107265283"/>
<dbReference type="RefSeq" id="XP_015590068.1">
    <property type="nucleotide sequence ID" value="XM_015734582.2"/>
</dbReference>
<comment type="function">
    <text evidence="1">Essential component of the TIM23 complex, a complex that mediates the translocation of transit peptide-containing proteins across the mitochondrial inner membrane.</text>
</comment>
<dbReference type="RefSeq" id="XP_024938559.1">
    <property type="nucleotide sequence ID" value="XM_025082791.1"/>
</dbReference>
<dbReference type="GeneID" id="107265283"/>
<protein>
    <submittedName>
        <fullName evidence="13 14">Mitochondrial import inner membrane translocase subunit Tim17-A</fullName>
    </submittedName>
</protein>
<evidence type="ECO:0000313" key="13">
    <source>
        <dbReference type="RefSeq" id="XP_015590068.1"/>
    </source>
</evidence>
<keyword evidence="6" id="KW-0999">Mitochondrion inner membrane</keyword>
<sequence>MEYAREPCPWRIVDDCGGAFAMGSIGGSLFQSFIGFRNAPSGIKKRILGGLNLVKKRVPLVAGNFAIWGGLFSAIECSLVHCRSKEDPWNSIMSGALTGGILAARTGIPSMLGSATVGGILLGLIEGFGILVTRLQADIFAQHNVLVNENSPGNKENSGIPLGGRLAFFGAPIVQDSSNQTGHGRMKMEHIRNAW</sequence>
<keyword evidence="10" id="KW-0496">Mitochondrion</keyword>
<evidence type="ECO:0000313" key="16">
    <source>
        <dbReference type="RefSeq" id="XP_024938563.1"/>
    </source>
</evidence>
<dbReference type="GO" id="GO:0005744">
    <property type="term" value="C:TIM23 mitochondrial import inner membrane translocase complex"/>
    <property type="evidence" value="ECO:0007669"/>
    <property type="project" value="TreeGrafter"/>
</dbReference>
<keyword evidence="4" id="KW-0813">Transport</keyword>
<keyword evidence="12" id="KW-1185">Reference proteome</keyword>
<dbReference type="GO" id="GO:0008320">
    <property type="term" value="F:protein transmembrane transporter activity"/>
    <property type="evidence" value="ECO:0007669"/>
    <property type="project" value="TreeGrafter"/>
</dbReference>
<accession>A0AAJ7FG31</accession>
<dbReference type="Proteomes" id="UP000694920">
    <property type="component" value="Unplaced"/>
</dbReference>
<comment type="similarity">
    <text evidence="3">Belongs to the Tim17/Tim22/Tim23 family.</text>
</comment>
<reference evidence="13 14" key="1">
    <citation type="submission" date="2025-04" db="UniProtKB">
        <authorList>
            <consortium name="RefSeq"/>
        </authorList>
    </citation>
    <scope>IDENTIFICATION</scope>
</reference>
<dbReference type="RefSeq" id="XP_024938568.1">
    <property type="nucleotide sequence ID" value="XM_025082800.1"/>
</dbReference>
<evidence type="ECO:0000313" key="12">
    <source>
        <dbReference type="Proteomes" id="UP000694920"/>
    </source>
</evidence>
<dbReference type="PANTHER" id="PTHR10485">
    <property type="entry name" value="MITOCHONDRIAL IMPORT INNER MEMBRANE TRANSLOCASE SUBUNIT TIM-17"/>
    <property type="match status" value="1"/>
</dbReference>
<evidence type="ECO:0000256" key="7">
    <source>
        <dbReference type="ARBA" id="ARBA00022927"/>
    </source>
</evidence>
<dbReference type="Pfam" id="PF02466">
    <property type="entry name" value="Tim17"/>
    <property type="match status" value="1"/>
</dbReference>
<keyword evidence="11" id="KW-0472">Membrane</keyword>
<keyword evidence="8" id="KW-1133">Transmembrane helix</keyword>
<evidence type="ECO:0000313" key="17">
    <source>
        <dbReference type="RefSeq" id="XP_024938568.1"/>
    </source>
</evidence>
<organism evidence="12 13">
    <name type="scientific">Cephus cinctus</name>
    <name type="common">Wheat stem sawfly</name>
    <dbReference type="NCBI Taxonomy" id="211228"/>
    <lineage>
        <taxon>Eukaryota</taxon>
        <taxon>Metazoa</taxon>
        <taxon>Ecdysozoa</taxon>
        <taxon>Arthropoda</taxon>
        <taxon>Hexapoda</taxon>
        <taxon>Insecta</taxon>
        <taxon>Pterygota</taxon>
        <taxon>Neoptera</taxon>
        <taxon>Endopterygota</taxon>
        <taxon>Hymenoptera</taxon>
        <taxon>Cephoidea</taxon>
        <taxon>Cephidae</taxon>
        <taxon>Cephus</taxon>
    </lineage>
</organism>
<keyword evidence="7" id="KW-0653">Protein transport</keyword>
<dbReference type="PANTHER" id="PTHR10485:SF0">
    <property type="entry name" value="AT05822P-RELATED"/>
    <property type="match status" value="1"/>
</dbReference>
<keyword evidence="9" id="KW-0811">Translocation</keyword>
<evidence type="ECO:0000256" key="8">
    <source>
        <dbReference type="ARBA" id="ARBA00022989"/>
    </source>
</evidence>
<dbReference type="RefSeq" id="XP_024938563.1">
    <property type="nucleotide sequence ID" value="XM_025082795.1"/>
</dbReference>
<proteinExistence type="inferred from homology"/>
<dbReference type="AlphaFoldDB" id="A0AAJ7FG31"/>
<evidence type="ECO:0000313" key="14">
    <source>
        <dbReference type="RefSeq" id="XP_015590077.1"/>
    </source>
</evidence>
<name>A0AAJ7FG31_CEPCN</name>
<dbReference type="GO" id="GO:0030150">
    <property type="term" value="P:protein import into mitochondrial matrix"/>
    <property type="evidence" value="ECO:0007669"/>
    <property type="project" value="TreeGrafter"/>
</dbReference>